<protein>
    <submittedName>
        <fullName evidence="1">Restriction endonuclease</fullName>
    </submittedName>
</protein>
<dbReference type="Proteomes" id="UP000430222">
    <property type="component" value="Unassembled WGS sequence"/>
</dbReference>
<keyword evidence="1" id="KW-0540">Nuclease</keyword>
<name>A0A6I2UTW0_9FIRM</name>
<dbReference type="RefSeq" id="WP_154620419.1">
    <property type="nucleotide sequence ID" value="NZ_VUNL01000005.1"/>
</dbReference>
<sequence length="404" mass="47193">MTNGLIEEFLNQSDYDIRKSKNGRWIDQKCAFDAVCFVADCVVDYLHNGGTQPFESPEIWHSQYSIENVMKLFGKPNPTTKSTLDEYNKFFRQPLKMLAAAKVLNEEKKGITIQFSVANMDILEYIALRERNAFDFICLYIEKTLKDSGLWDSFASFFDEQNRDWYDKVKDDFTRFCKQYTPINTTVESGRIFNKVLNQLACKYRKKGTERGRLSKNIITFDKIVYNKTNWYDDLTGKDKNVARGDYNGTKVVETPDYDYKVNRAMKNLRYFINTYFNGEPEFLDRFSIGQKASAIHHIFPKSEYPEIATYLENLIALSSAQHMQEAHPNGNTRAINKNFQYLLLITKTDKIRKNILREDGAPLMYHFKDFMFVLDRGLSTEYFEGLPEGDYDAVIKGIEINYE</sequence>
<keyword evidence="1" id="KW-0255">Endonuclease</keyword>
<evidence type="ECO:0000313" key="2">
    <source>
        <dbReference type="Proteomes" id="UP000430222"/>
    </source>
</evidence>
<comment type="caution">
    <text evidence="1">The sequence shown here is derived from an EMBL/GenBank/DDBJ whole genome shotgun (WGS) entry which is preliminary data.</text>
</comment>
<dbReference type="AlphaFoldDB" id="A0A6I2UTW0"/>
<evidence type="ECO:0000313" key="1">
    <source>
        <dbReference type="EMBL" id="MSV24647.1"/>
    </source>
</evidence>
<keyword evidence="1" id="KW-0378">Hydrolase</keyword>
<reference evidence="1 2" key="1">
    <citation type="submission" date="2019-08" db="EMBL/GenBank/DDBJ databases">
        <title>In-depth cultivation of the pig gut microbiome towards novel bacterial diversity and tailored functional studies.</title>
        <authorList>
            <person name="Wylensek D."/>
            <person name="Hitch T.C.A."/>
            <person name="Clavel T."/>
        </authorList>
    </citation>
    <scope>NUCLEOTIDE SEQUENCE [LARGE SCALE GENOMIC DNA]</scope>
    <source>
        <strain evidence="2">WCA-380-WT-3B3</strain>
    </source>
</reference>
<keyword evidence="2" id="KW-1185">Reference proteome</keyword>
<dbReference type="GO" id="GO:0004519">
    <property type="term" value="F:endonuclease activity"/>
    <property type="evidence" value="ECO:0007669"/>
    <property type="project" value="UniProtKB-KW"/>
</dbReference>
<organism evidence="1 2">
    <name type="scientific">Selenomonas montiformis</name>
    <dbReference type="NCBI Taxonomy" id="2652285"/>
    <lineage>
        <taxon>Bacteria</taxon>
        <taxon>Bacillati</taxon>
        <taxon>Bacillota</taxon>
        <taxon>Negativicutes</taxon>
        <taxon>Selenomonadales</taxon>
        <taxon>Selenomonadaceae</taxon>
        <taxon>Selenomonas</taxon>
    </lineage>
</organism>
<proteinExistence type="predicted"/>
<accession>A0A6I2UTW0</accession>
<gene>
    <name evidence="1" type="ORF">FYJ78_05500</name>
</gene>
<dbReference type="EMBL" id="VUNL01000005">
    <property type="protein sequence ID" value="MSV24647.1"/>
    <property type="molecule type" value="Genomic_DNA"/>
</dbReference>